<organism evidence="8 9">
    <name type="scientific">Pyronema omphalodes (strain CBS 100304)</name>
    <name type="common">Pyronema confluens</name>
    <dbReference type="NCBI Taxonomy" id="1076935"/>
    <lineage>
        <taxon>Eukaryota</taxon>
        <taxon>Fungi</taxon>
        <taxon>Dikarya</taxon>
        <taxon>Ascomycota</taxon>
        <taxon>Pezizomycotina</taxon>
        <taxon>Pezizomycetes</taxon>
        <taxon>Pezizales</taxon>
        <taxon>Pyronemataceae</taxon>
        <taxon>Pyronema</taxon>
    </lineage>
</organism>
<evidence type="ECO:0000256" key="2">
    <source>
        <dbReference type="ARBA" id="ARBA00022729"/>
    </source>
</evidence>
<dbReference type="eggNOG" id="ENOG502T20K">
    <property type="taxonomic scope" value="Eukaryota"/>
</dbReference>
<evidence type="ECO:0000256" key="4">
    <source>
        <dbReference type="ARBA" id="ARBA00023157"/>
    </source>
</evidence>
<dbReference type="GO" id="GO:0004521">
    <property type="term" value="F:RNA endonuclease activity"/>
    <property type="evidence" value="ECO:0007669"/>
    <property type="project" value="InterPro"/>
</dbReference>
<dbReference type="GO" id="GO:0003723">
    <property type="term" value="F:RNA binding"/>
    <property type="evidence" value="ECO:0007669"/>
    <property type="project" value="InterPro"/>
</dbReference>
<feature type="disulfide bond" evidence="6">
    <location>
        <begin position="90"/>
        <end position="142"/>
    </location>
</feature>
<name>U4KU86_PYROM</name>
<evidence type="ECO:0000256" key="3">
    <source>
        <dbReference type="ARBA" id="ARBA00022801"/>
    </source>
</evidence>
<proteinExistence type="predicted"/>
<dbReference type="OrthoDB" id="4998592at2759"/>
<dbReference type="PIRSF" id="PIRSF037430">
    <property type="entry name" value="RNase_U2"/>
    <property type="match status" value="1"/>
</dbReference>
<evidence type="ECO:0000313" key="9">
    <source>
        <dbReference type="Proteomes" id="UP000018144"/>
    </source>
</evidence>
<evidence type="ECO:0000256" key="6">
    <source>
        <dbReference type="PIRSR" id="PIRSR037430-2"/>
    </source>
</evidence>
<gene>
    <name evidence="8" type="ORF">PCON_03805</name>
</gene>
<evidence type="ECO:0000256" key="1">
    <source>
        <dbReference type="ARBA" id="ARBA00022722"/>
    </source>
</evidence>
<feature type="active site" evidence="5">
    <location>
        <position position="75"/>
    </location>
</feature>
<dbReference type="GO" id="GO:0016787">
    <property type="term" value="F:hydrolase activity"/>
    <property type="evidence" value="ECO:0007669"/>
    <property type="project" value="UniProtKB-KW"/>
</dbReference>
<evidence type="ECO:0000256" key="7">
    <source>
        <dbReference type="SAM" id="SignalP"/>
    </source>
</evidence>
<dbReference type="Pfam" id="PF00545">
    <property type="entry name" value="Ribonuclease"/>
    <property type="match status" value="1"/>
</dbReference>
<keyword evidence="3" id="KW-0378">Hydrolase</keyword>
<dbReference type="InterPro" id="IPR016191">
    <property type="entry name" value="Ribonuclease/ribotoxin"/>
</dbReference>
<dbReference type="InterPro" id="IPR000026">
    <property type="entry name" value="N1-like"/>
</dbReference>
<feature type="active site" description="Proton donor" evidence="5">
    <location>
        <position position="147"/>
    </location>
</feature>
<keyword evidence="4 6" id="KW-1015">Disulfide bond</keyword>
<feature type="active site" description="Proton acceptor" evidence="5">
    <location>
        <position position="106"/>
    </location>
</feature>
<evidence type="ECO:0000313" key="8">
    <source>
        <dbReference type="EMBL" id="CCX04823.1"/>
    </source>
</evidence>
<keyword evidence="9" id="KW-1185">Reference proteome</keyword>
<dbReference type="InterPro" id="IPR048269">
    <property type="entry name" value="RNase_U2"/>
</dbReference>
<dbReference type="SUPFAM" id="SSF53933">
    <property type="entry name" value="Microbial ribonucleases"/>
    <property type="match status" value="1"/>
</dbReference>
<dbReference type="EMBL" id="HF935218">
    <property type="protein sequence ID" value="CCX04823.1"/>
    <property type="molecule type" value="Genomic_DNA"/>
</dbReference>
<reference evidence="8 9" key="1">
    <citation type="journal article" date="2013" name="PLoS Genet.">
        <title>The genome and development-dependent transcriptomes of Pyronema confluens: a window into fungal evolution.</title>
        <authorList>
            <person name="Traeger S."/>
            <person name="Altegoer F."/>
            <person name="Freitag M."/>
            <person name="Gabaldon T."/>
            <person name="Kempken F."/>
            <person name="Kumar A."/>
            <person name="Marcet-Houben M."/>
            <person name="Poggeler S."/>
            <person name="Stajich J.E."/>
            <person name="Nowrousian M."/>
        </authorList>
    </citation>
    <scope>NUCLEOTIDE SEQUENCE [LARGE SCALE GENOMIC DNA]</scope>
    <source>
        <strain evidence="9">CBS 100304</strain>
        <tissue evidence="8">Vegetative mycelium</tissue>
    </source>
</reference>
<feature type="signal peptide" evidence="7">
    <location>
        <begin position="1"/>
        <end position="19"/>
    </location>
</feature>
<sequence>MVSLKTFLCAVLLAAPALAAPTADPTSLEALEARAEKEYRCKNEVKDFLIKESVAVHTVRQAPVTKGGTKSGYPHPFQNFSKIKWANKKCNTGSGKGGREPPLLLEFPVFADGHFYPYNTGKPKPDPGNNRVIYSYPNKDFCGVVGHTKKNNGGPLAHCT</sequence>
<protein>
    <submittedName>
        <fullName evidence="8">Similar to Ribonuclease clavin acc. no. P0CL71</fullName>
    </submittedName>
</protein>
<keyword evidence="1" id="KW-0540">Nuclease</keyword>
<accession>U4KU86</accession>
<dbReference type="Gene3D" id="3.10.450.30">
    <property type="entry name" value="Microbial ribonucleases"/>
    <property type="match status" value="1"/>
</dbReference>
<evidence type="ECO:0000256" key="5">
    <source>
        <dbReference type="PIRSR" id="PIRSR037430-1"/>
    </source>
</evidence>
<feature type="chain" id="PRO_5004651427" evidence="7">
    <location>
        <begin position="20"/>
        <end position="160"/>
    </location>
</feature>
<dbReference type="Proteomes" id="UP000018144">
    <property type="component" value="Unassembled WGS sequence"/>
</dbReference>
<keyword evidence="2 7" id="KW-0732">Signal</keyword>
<dbReference type="AlphaFoldDB" id="U4KU86"/>